<accession>A0ABM7X098</accession>
<keyword evidence="2" id="KW-0812">Transmembrane</keyword>
<evidence type="ECO:0000256" key="3">
    <source>
        <dbReference type="SAM" id="SignalP"/>
    </source>
</evidence>
<evidence type="ECO:0000313" key="5">
    <source>
        <dbReference type="Proteomes" id="UP001162891"/>
    </source>
</evidence>
<feature type="transmembrane region" description="Helical" evidence="2">
    <location>
        <begin position="58"/>
        <end position="76"/>
    </location>
</feature>
<keyword evidence="2" id="KW-1133">Transmembrane helix</keyword>
<dbReference type="RefSeq" id="WP_248353817.1">
    <property type="nucleotide sequence ID" value="NZ_AP025591.1"/>
</dbReference>
<gene>
    <name evidence="4" type="ORF">AMOR_42190</name>
</gene>
<keyword evidence="3" id="KW-0732">Signal</keyword>
<feature type="signal peptide" evidence="3">
    <location>
        <begin position="1"/>
        <end position="28"/>
    </location>
</feature>
<protein>
    <submittedName>
        <fullName evidence="4">Uncharacterized protein</fullName>
    </submittedName>
</protein>
<feature type="chain" id="PRO_5046294178" evidence="3">
    <location>
        <begin position="29"/>
        <end position="86"/>
    </location>
</feature>
<dbReference type="EMBL" id="AP025591">
    <property type="protein sequence ID" value="BDG05223.1"/>
    <property type="molecule type" value="Genomic_DNA"/>
</dbReference>
<organism evidence="4 5">
    <name type="scientific">Anaeromyxobacter oryzae</name>
    <dbReference type="NCBI Taxonomy" id="2918170"/>
    <lineage>
        <taxon>Bacteria</taxon>
        <taxon>Pseudomonadati</taxon>
        <taxon>Myxococcota</taxon>
        <taxon>Myxococcia</taxon>
        <taxon>Myxococcales</taxon>
        <taxon>Cystobacterineae</taxon>
        <taxon>Anaeromyxobacteraceae</taxon>
        <taxon>Anaeromyxobacter</taxon>
    </lineage>
</organism>
<feature type="region of interest" description="Disordered" evidence="1">
    <location>
        <begin position="31"/>
        <end position="51"/>
    </location>
</feature>
<evidence type="ECO:0000256" key="1">
    <source>
        <dbReference type="SAM" id="MobiDB-lite"/>
    </source>
</evidence>
<dbReference type="Proteomes" id="UP001162891">
    <property type="component" value="Chromosome"/>
</dbReference>
<proteinExistence type="predicted"/>
<evidence type="ECO:0000313" key="4">
    <source>
        <dbReference type="EMBL" id="BDG05223.1"/>
    </source>
</evidence>
<evidence type="ECO:0000256" key="2">
    <source>
        <dbReference type="SAM" id="Phobius"/>
    </source>
</evidence>
<sequence length="86" mass="8429">MRNRTWFERLWAALVAVAVALTPALALAQGAGSGGGGGTTGGPAGGGPAGGGDSGGGGFGWIILILAIAAIVYFVTRRRRGAPGHR</sequence>
<keyword evidence="2" id="KW-0472">Membrane</keyword>
<name>A0ABM7X098_9BACT</name>
<reference evidence="5" key="1">
    <citation type="journal article" date="2022" name="Int. J. Syst. Evol. Microbiol.">
        <title>Anaeromyxobacter oryzae sp. nov., Anaeromyxobacter diazotrophicus sp. nov. and Anaeromyxobacter paludicola sp. nov., isolated from paddy soils.</title>
        <authorList>
            <person name="Itoh H."/>
            <person name="Xu Z."/>
            <person name="Mise K."/>
            <person name="Masuda Y."/>
            <person name="Ushijima N."/>
            <person name="Hayakawa C."/>
            <person name="Shiratori Y."/>
            <person name="Senoo K."/>
        </authorList>
    </citation>
    <scope>NUCLEOTIDE SEQUENCE [LARGE SCALE GENOMIC DNA]</scope>
    <source>
        <strain evidence="5">Red232</strain>
    </source>
</reference>
<keyword evidence="5" id="KW-1185">Reference proteome</keyword>